<dbReference type="Gene3D" id="3.30.160.60">
    <property type="entry name" value="Classic Zinc Finger"/>
    <property type="match status" value="1"/>
</dbReference>
<dbReference type="HOGENOM" id="CLU_006344_1_0_1"/>
<dbReference type="EMBL" id="KN831786">
    <property type="protein sequence ID" value="KIM39264.1"/>
    <property type="molecule type" value="Genomic_DNA"/>
</dbReference>
<sequence>MPEDFPCTHPGCHRTFKRRSNRTQHYNIHHRPLSPDSEPDPAHEFHVKYHPKLNALPCDKDGYFLPMHSRPPPPAAPDAMEDNAWHPFEDRLAFDWAHYHFTELQSSKREINKGLDLWLAAKLKSGDDTPLPWSSADEMYQTIDSIQEGDAPFQTIRFKYSGSIPPNPPAWMTETYELCTRDSRILLHHQLATTDFAGTFNPKPYRQFDHTGNRVWSDLMSGDWAWDEANVIAQDECTHGSMLVPIIAGSDKTTVSVATGHQEYHPLYQSPGVITNTARRAHGNAVLPVAFLPIPKTNKRQRKRPEYQRFVRQMYHMCIARVFAPLQSGMTVPEVVRCPDGHYRRAVYSLGPYIADYPEQVWLAGIVQGWCPKCEASPDDLDGNFEETRRRRHERTDFIIKCFDPGTVWDKYGIRSDIVPFTHGFPRADIHVLLSPDLLHQLIKGTFKDHLVTWVNEYLHVKYGESRALEIIHDIDRRISAVPSYAGLRRFSEGRDFAQWTGDDSKALMKVYIAAIAGHVPSTMVQCISTFMDLCYIFRRNAITANALATAEALLKQFHNLRHIFITEGIRDSISLPRQHSLLHYIRSIILFGSPNGLCSSITESKHIKAVKEPWRRSSRFRALIQMLRTIIRLEKLAALRRRFLREGLLSGSTAAYFGSNQGKESEFEEKGKASGNEDGGSDIDVDAAEKHNGVEERLGDAGPDSGPRSLSSITLAAAPERRYPKDLHKLAQYINEPDFPTEFKSFLYSMRHPNRPVPDDVENRVNFSGKVFVFHSAMTRFYAPSDLCGPFVVEDEDRPGMEGMLIARLHLLFSFTDYEADEGGELMQCVLVSWFLPASDQRDPDTVKCKVADARYDPNWIPSWMKSPGKDPFDCEDGLTIRGKVLDGTGRISDNTKAVFKIVSTSQNELPLAMFLSPPAMKADPRNCAVPILDVVLISGNDELVLMPVTPMLRDVCDGQILSSLLESLRHHAGVESALRLRTTSGMLFTRRQPDDTDFDVGSCKDGYSPWLISLLTVLLSLYQRYTVPT</sequence>
<dbReference type="AlphaFoldDB" id="A0A0C3C4T0"/>
<keyword evidence="5" id="KW-1185">Reference proteome</keyword>
<organism evidence="4 5">
    <name type="scientific">Hebeloma cylindrosporum</name>
    <dbReference type="NCBI Taxonomy" id="76867"/>
    <lineage>
        <taxon>Eukaryota</taxon>
        <taxon>Fungi</taxon>
        <taxon>Dikarya</taxon>
        <taxon>Basidiomycota</taxon>
        <taxon>Agaricomycotina</taxon>
        <taxon>Agaricomycetes</taxon>
        <taxon>Agaricomycetidae</taxon>
        <taxon>Agaricales</taxon>
        <taxon>Agaricineae</taxon>
        <taxon>Hymenogastraceae</taxon>
        <taxon>Hebeloma</taxon>
    </lineage>
</organism>
<dbReference type="Pfam" id="PF18759">
    <property type="entry name" value="Plavaka"/>
    <property type="match status" value="1"/>
</dbReference>
<feature type="region of interest" description="Disordered" evidence="2">
    <location>
        <begin position="661"/>
        <end position="686"/>
    </location>
</feature>
<accession>A0A0C3C4T0</accession>
<feature type="domain" description="C2H2-type" evidence="3">
    <location>
        <begin position="5"/>
        <end position="35"/>
    </location>
</feature>
<evidence type="ECO:0000259" key="3">
    <source>
        <dbReference type="PROSITE" id="PS50157"/>
    </source>
</evidence>
<dbReference type="Proteomes" id="UP000053424">
    <property type="component" value="Unassembled WGS sequence"/>
</dbReference>
<evidence type="ECO:0000256" key="1">
    <source>
        <dbReference type="PROSITE-ProRule" id="PRU00042"/>
    </source>
</evidence>
<dbReference type="STRING" id="686832.A0A0C3C4T0"/>
<keyword evidence="1" id="KW-0863">Zinc-finger</keyword>
<reference evidence="5" key="2">
    <citation type="submission" date="2015-01" db="EMBL/GenBank/DDBJ databases">
        <title>Evolutionary Origins and Diversification of the Mycorrhizal Mutualists.</title>
        <authorList>
            <consortium name="DOE Joint Genome Institute"/>
            <consortium name="Mycorrhizal Genomics Consortium"/>
            <person name="Kohler A."/>
            <person name="Kuo A."/>
            <person name="Nagy L.G."/>
            <person name="Floudas D."/>
            <person name="Copeland A."/>
            <person name="Barry K.W."/>
            <person name="Cichocki N."/>
            <person name="Veneault-Fourrey C."/>
            <person name="LaButti K."/>
            <person name="Lindquist E.A."/>
            <person name="Lipzen A."/>
            <person name="Lundell T."/>
            <person name="Morin E."/>
            <person name="Murat C."/>
            <person name="Riley R."/>
            <person name="Ohm R."/>
            <person name="Sun H."/>
            <person name="Tunlid A."/>
            <person name="Henrissat B."/>
            <person name="Grigoriev I.V."/>
            <person name="Hibbett D.S."/>
            <person name="Martin F."/>
        </authorList>
    </citation>
    <scope>NUCLEOTIDE SEQUENCE [LARGE SCALE GENOMIC DNA]</scope>
    <source>
        <strain evidence="5">h7</strain>
    </source>
</reference>
<evidence type="ECO:0000313" key="4">
    <source>
        <dbReference type="EMBL" id="KIM39264.1"/>
    </source>
</evidence>
<gene>
    <name evidence="4" type="ORF">M413DRAFT_29441</name>
</gene>
<dbReference type="GO" id="GO:0008270">
    <property type="term" value="F:zinc ion binding"/>
    <property type="evidence" value="ECO:0007669"/>
    <property type="project" value="UniProtKB-KW"/>
</dbReference>
<feature type="compositionally biased region" description="Basic and acidic residues" evidence="2">
    <location>
        <begin position="664"/>
        <end position="673"/>
    </location>
</feature>
<dbReference type="PROSITE" id="PS00028">
    <property type="entry name" value="ZINC_FINGER_C2H2_1"/>
    <property type="match status" value="1"/>
</dbReference>
<keyword evidence="1" id="KW-0479">Metal-binding</keyword>
<evidence type="ECO:0000256" key="2">
    <source>
        <dbReference type="SAM" id="MobiDB-lite"/>
    </source>
</evidence>
<reference evidence="4 5" key="1">
    <citation type="submission" date="2014-04" db="EMBL/GenBank/DDBJ databases">
        <authorList>
            <consortium name="DOE Joint Genome Institute"/>
            <person name="Kuo A."/>
            <person name="Gay G."/>
            <person name="Dore J."/>
            <person name="Kohler A."/>
            <person name="Nagy L.G."/>
            <person name="Floudas D."/>
            <person name="Copeland A."/>
            <person name="Barry K.W."/>
            <person name="Cichocki N."/>
            <person name="Veneault-Fourrey C."/>
            <person name="LaButti K."/>
            <person name="Lindquist E.A."/>
            <person name="Lipzen A."/>
            <person name="Lundell T."/>
            <person name="Morin E."/>
            <person name="Murat C."/>
            <person name="Sun H."/>
            <person name="Tunlid A."/>
            <person name="Henrissat B."/>
            <person name="Grigoriev I.V."/>
            <person name="Hibbett D.S."/>
            <person name="Martin F."/>
            <person name="Nordberg H.P."/>
            <person name="Cantor M.N."/>
            <person name="Hua S.X."/>
        </authorList>
    </citation>
    <scope>NUCLEOTIDE SEQUENCE [LARGE SCALE GENOMIC DNA]</scope>
    <source>
        <strain evidence="5">h7</strain>
    </source>
</reference>
<dbReference type="InterPro" id="IPR013087">
    <property type="entry name" value="Znf_C2H2_type"/>
</dbReference>
<dbReference type="PROSITE" id="PS50157">
    <property type="entry name" value="ZINC_FINGER_C2H2_2"/>
    <property type="match status" value="1"/>
</dbReference>
<protein>
    <recommendedName>
        <fullName evidence="3">C2H2-type domain-containing protein</fullName>
    </recommendedName>
</protein>
<dbReference type="OrthoDB" id="3199698at2759"/>
<keyword evidence="1" id="KW-0862">Zinc</keyword>
<dbReference type="InterPro" id="IPR041078">
    <property type="entry name" value="Plavaka"/>
</dbReference>
<evidence type="ECO:0000313" key="5">
    <source>
        <dbReference type="Proteomes" id="UP000053424"/>
    </source>
</evidence>
<proteinExistence type="predicted"/>
<name>A0A0C3C4T0_HEBCY</name>